<evidence type="ECO:0000256" key="1">
    <source>
        <dbReference type="SAM" id="Phobius"/>
    </source>
</evidence>
<organism evidence="2 3">
    <name type="scientific">Lacinutrix gracilariae</name>
    <dbReference type="NCBI Taxonomy" id="1747198"/>
    <lineage>
        <taxon>Bacteria</taxon>
        <taxon>Pseudomonadati</taxon>
        <taxon>Bacteroidota</taxon>
        <taxon>Flavobacteriia</taxon>
        <taxon>Flavobacteriales</taxon>
        <taxon>Flavobacteriaceae</taxon>
        <taxon>Lacinutrix</taxon>
    </lineage>
</organism>
<dbReference type="EMBL" id="JBHULM010000007">
    <property type="protein sequence ID" value="MFD2541581.1"/>
    <property type="molecule type" value="Genomic_DNA"/>
</dbReference>
<evidence type="ECO:0000313" key="2">
    <source>
        <dbReference type="EMBL" id="MFD2541581.1"/>
    </source>
</evidence>
<accession>A0ABW5K188</accession>
<keyword evidence="1" id="KW-1133">Transmembrane helix</keyword>
<evidence type="ECO:0008006" key="4">
    <source>
        <dbReference type="Google" id="ProtNLM"/>
    </source>
</evidence>
<gene>
    <name evidence="2" type="ORF">ACFSSB_04555</name>
</gene>
<proteinExistence type="predicted"/>
<reference evidence="3" key="1">
    <citation type="journal article" date="2019" name="Int. J. Syst. Evol. Microbiol.">
        <title>The Global Catalogue of Microorganisms (GCM) 10K type strain sequencing project: providing services to taxonomists for standard genome sequencing and annotation.</title>
        <authorList>
            <consortium name="The Broad Institute Genomics Platform"/>
            <consortium name="The Broad Institute Genome Sequencing Center for Infectious Disease"/>
            <person name="Wu L."/>
            <person name="Ma J."/>
        </authorList>
    </citation>
    <scope>NUCLEOTIDE SEQUENCE [LARGE SCALE GENOMIC DNA]</scope>
    <source>
        <strain evidence="3">KCTC 42808</strain>
    </source>
</reference>
<feature type="transmembrane region" description="Helical" evidence="1">
    <location>
        <begin position="42"/>
        <end position="62"/>
    </location>
</feature>
<keyword evidence="1" id="KW-0812">Transmembrane</keyword>
<dbReference type="RefSeq" id="WP_379901440.1">
    <property type="nucleotide sequence ID" value="NZ_JBHULM010000007.1"/>
</dbReference>
<comment type="caution">
    <text evidence="2">The sequence shown here is derived from an EMBL/GenBank/DDBJ whole genome shotgun (WGS) entry which is preliminary data.</text>
</comment>
<keyword evidence="3" id="KW-1185">Reference proteome</keyword>
<feature type="transmembrane region" description="Helical" evidence="1">
    <location>
        <begin position="12"/>
        <end position="30"/>
    </location>
</feature>
<keyword evidence="1" id="KW-0472">Membrane</keyword>
<protein>
    <recommendedName>
        <fullName evidence="4">PH domain-containing protein</fullName>
    </recommendedName>
</protein>
<sequence length="161" mass="18893">MRTNNIKVKNLIISVYFILIVLAIVSAVMFRMFSPISNDPLVVFFIITISFAILFFIVHFIAKYFEYDSDGMMVVITNKGLLLSDRFNYREHSVEFKKEDLKGFKYNKYFVYTSLVLLIQDKSGASRKERFNVTLVSKKKRKYIKQSLNKMIKNNRNLATS</sequence>
<evidence type="ECO:0000313" key="3">
    <source>
        <dbReference type="Proteomes" id="UP001597467"/>
    </source>
</evidence>
<dbReference type="Proteomes" id="UP001597467">
    <property type="component" value="Unassembled WGS sequence"/>
</dbReference>
<name>A0ABW5K188_9FLAO</name>